<dbReference type="EMBL" id="PVQB02000305">
    <property type="protein sequence ID" value="KAF4339055.1"/>
    <property type="molecule type" value="Genomic_DNA"/>
</dbReference>
<dbReference type="GO" id="GO:0003677">
    <property type="term" value="F:DNA binding"/>
    <property type="evidence" value="ECO:0007669"/>
    <property type="project" value="InterPro"/>
</dbReference>
<dbReference type="CDD" id="cd00067">
    <property type="entry name" value="GAL4"/>
    <property type="match status" value="1"/>
</dbReference>
<organism evidence="7 8">
    <name type="scientific">Fusarium beomiforme</name>
    <dbReference type="NCBI Taxonomy" id="44412"/>
    <lineage>
        <taxon>Eukaryota</taxon>
        <taxon>Fungi</taxon>
        <taxon>Dikarya</taxon>
        <taxon>Ascomycota</taxon>
        <taxon>Pezizomycotina</taxon>
        <taxon>Sordariomycetes</taxon>
        <taxon>Hypocreomycetidae</taxon>
        <taxon>Hypocreales</taxon>
        <taxon>Nectriaceae</taxon>
        <taxon>Fusarium</taxon>
        <taxon>Fusarium burgessii species complex</taxon>
    </lineage>
</organism>
<dbReference type="Proteomes" id="UP000730481">
    <property type="component" value="Unassembled WGS sequence"/>
</dbReference>
<comment type="caution">
    <text evidence="7">The sequence shown here is derived from an EMBL/GenBank/DDBJ whole genome shotgun (WGS) entry which is preliminary data.</text>
</comment>
<dbReference type="PANTHER" id="PTHR47660">
    <property type="entry name" value="TRANSCRIPTION FACTOR WITH C2H2 AND ZN(2)-CYS(6) DNA BINDING DOMAIN (EUROFUNG)-RELATED-RELATED"/>
    <property type="match status" value="1"/>
</dbReference>
<dbReference type="Pfam" id="PF00172">
    <property type="entry name" value="Zn_clus"/>
    <property type="match status" value="1"/>
</dbReference>
<evidence type="ECO:0000313" key="8">
    <source>
        <dbReference type="Proteomes" id="UP000730481"/>
    </source>
</evidence>
<evidence type="ECO:0000259" key="6">
    <source>
        <dbReference type="PROSITE" id="PS50048"/>
    </source>
</evidence>
<keyword evidence="5" id="KW-0539">Nucleus</keyword>
<protein>
    <recommendedName>
        <fullName evidence="6">Zn(2)-C6 fungal-type domain-containing protein</fullName>
    </recommendedName>
</protein>
<dbReference type="PROSITE" id="PS50048">
    <property type="entry name" value="ZN2_CY6_FUNGAL_2"/>
    <property type="match status" value="1"/>
</dbReference>
<dbReference type="InterPro" id="IPR001138">
    <property type="entry name" value="Zn2Cys6_DnaBD"/>
</dbReference>
<gene>
    <name evidence="7" type="ORF">FBEOM_7056</name>
</gene>
<evidence type="ECO:0000256" key="4">
    <source>
        <dbReference type="ARBA" id="ARBA00023163"/>
    </source>
</evidence>
<reference evidence="7" key="1">
    <citation type="journal article" date="2017" name="Mycologia">
        <title>Fusarium algeriense, sp. nov., a novel toxigenic crown rot pathogen of durum wheat from Algeria is nested in the Fusarium burgessii species complex.</title>
        <authorList>
            <person name="Laraba I."/>
            <person name="Keddad A."/>
            <person name="Boureghda H."/>
            <person name="Abdallah N."/>
            <person name="Vaughan M.M."/>
            <person name="Proctor R.H."/>
            <person name="Busman M."/>
            <person name="O'Donnell K."/>
        </authorList>
    </citation>
    <scope>NUCLEOTIDE SEQUENCE</scope>
    <source>
        <strain evidence="7">NRRL 25174</strain>
    </source>
</reference>
<dbReference type="Gene3D" id="4.10.240.10">
    <property type="entry name" value="Zn(2)-C6 fungal-type DNA-binding domain"/>
    <property type="match status" value="1"/>
</dbReference>
<keyword evidence="8" id="KW-1185">Reference proteome</keyword>
<evidence type="ECO:0000256" key="1">
    <source>
        <dbReference type="ARBA" id="ARBA00022723"/>
    </source>
</evidence>
<keyword evidence="3" id="KW-0805">Transcription regulation</keyword>
<dbReference type="AlphaFoldDB" id="A0A9P5DXG7"/>
<dbReference type="InterPro" id="IPR036864">
    <property type="entry name" value="Zn2-C6_fun-type_DNA-bd_sf"/>
</dbReference>
<dbReference type="GO" id="GO:0008270">
    <property type="term" value="F:zinc ion binding"/>
    <property type="evidence" value="ECO:0007669"/>
    <property type="project" value="InterPro"/>
</dbReference>
<dbReference type="PANTHER" id="PTHR47660:SF2">
    <property type="entry name" value="TRANSCRIPTION FACTOR WITH C2H2 AND ZN(2)-CYS(6) DNA BINDING DOMAIN (EUROFUNG)"/>
    <property type="match status" value="1"/>
</dbReference>
<evidence type="ECO:0000256" key="5">
    <source>
        <dbReference type="ARBA" id="ARBA00023242"/>
    </source>
</evidence>
<evidence type="ECO:0000256" key="3">
    <source>
        <dbReference type="ARBA" id="ARBA00023015"/>
    </source>
</evidence>
<keyword evidence="2" id="KW-0862">Zinc</keyword>
<feature type="domain" description="Zn(2)-C6 fungal-type" evidence="6">
    <location>
        <begin position="64"/>
        <end position="93"/>
    </location>
</feature>
<dbReference type="InterPro" id="IPR007219">
    <property type="entry name" value="XnlR_reg_dom"/>
</dbReference>
<reference evidence="7" key="2">
    <citation type="submission" date="2020-02" db="EMBL/GenBank/DDBJ databases">
        <title>Identification and distribution of gene clusters putatively required for synthesis of sphingolipid metabolism inhibitors in phylogenetically diverse species of the filamentous fungus Fusarium.</title>
        <authorList>
            <person name="Kim H.-S."/>
            <person name="Busman M."/>
            <person name="Brown D.W."/>
            <person name="Divon H."/>
            <person name="Uhlig S."/>
            <person name="Proctor R.H."/>
        </authorList>
    </citation>
    <scope>NUCLEOTIDE SEQUENCE</scope>
    <source>
        <strain evidence="7">NRRL 25174</strain>
    </source>
</reference>
<keyword evidence="1" id="KW-0479">Metal-binding</keyword>
<keyword evidence="4" id="KW-0804">Transcription</keyword>
<sequence length="596" mass="67860">MAAPCQANKCPVCNKTIATRQNECLFCQKPFRRADVARRHALSCKSREGRPLPPQAKRGRKLRACDNCSRVKASCDSELPCMRCSKRSIECNYSALCHDPSHRSTPVGIAKDERFSLSFLLQASNPVHHSMDVIVAEEPERTTEIPAWKRCEPETTNWDSGTIDPKFLLLDLSDMLLDEPQDYQDTVDNSLQFSGIFGPSNASVDTLSTRIAALSNILQDLAINKPHLKEGLNQSCERGFFTKSHFQNVLIFFFRRRHYHKDTIHWPTFDPDKVLLHLLLAVVLTGTVYLQCLDQSSPSFLTTSLLELAEKYIYKELKRLSDQDMNPVTSKHMVEIFQAAVLMNTLEGSANHIEARRRIASKRIPALVATLRKSGMMSLKHETGESWEEFIQQETCIRVVSWTFINDSLMALFCNHPPIMTAKEMTGYLPCPIDIWEADSSVTFQERLQNRLARSYPSSCSEAVAGILAEEWTPVIMETFARLDTSDLFYLCSALSRHIFHFRTSVVSPDYPKMLLRALSRWESLWENAFARITEDERRWLGISKHTPEVIALSRRTIEIIGSDEGKDSAYLQGIATYDTAVFHDFVQKYGQANQE</sequence>
<dbReference type="GO" id="GO:0000981">
    <property type="term" value="F:DNA-binding transcription factor activity, RNA polymerase II-specific"/>
    <property type="evidence" value="ECO:0007669"/>
    <property type="project" value="InterPro"/>
</dbReference>
<dbReference type="PROSITE" id="PS00463">
    <property type="entry name" value="ZN2_CY6_FUNGAL_1"/>
    <property type="match status" value="1"/>
</dbReference>
<dbReference type="GO" id="GO:0006351">
    <property type="term" value="P:DNA-templated transcription"/>
    <property type="evidence" value="ECO:0007669"/>
    <property type="project" value="InterPro"/>
</dbReference>
<evidence type="ECO:0000313" key="7">
    <source>
        <dbReference type="EMBL" id="KAF4339055.1"/>
    </source>
</evidence>
<accession>A0A9P5DXG7</accession>
<evidence type="ECO:0000256" key="2">
    <source>
        <dbReference type="ARBA" id="ARBA00022833"/>
    </source>
</evidence>
<name>A0A9P5DXG7_9HYPO</name>
<dbReference type="Pfam" id="PF04082">
    <property type="entry name" value="Fungal_trans"/>
    <property type="match status" value="1"/>
</dbReference>
<dbReference type="OrthoDB" id="3945418at2759"/>
<proteinExistence type="predicted"/>
<dbReference type="SUPFAM" id="SSF57701">
    <property type="entry name" value="Zn2/Cys6 DNA-binding domain"/>
    <property type="match status" value="1"/>
</dbReference>